<reference evidence="1" key="1">
    <citation type="submission" date="2020-08" db="EMBL/GenBank/DDBJ databases">
        <title>Genome sequencing and assembly of the red palm weevil Rhynchophorus ferrugineus.</title>
        <authorList>
            <person name="Dias G.B."/>
            <person name="Bergman C.M."/>
            <person name="Manee M."/>
        </authorList>
    </citation>
    <scope>NUCLEOTIDE SEQUENCE</scope>
    <source>
        <strain evidence="1">AA-2017</strain>
        <tissue evidence="1">Whole larva</tissue>
    </source>
</reference>
<evidence type="ECO:0000313" key="1">
    <source>
        <dbReference type="EMBL" id="KAF7266815.1"/>
    </source>
</evidence>
<dbReference type="EMBL" id="JAACXV010014495">
    <property type="protein sequence ID" value="KAF7266815.1"/>
    <property type="molecule type" value="Genomic_DNA"/>
</dbReference>
<protein>
    <submittedName>
        <fullName evidence="1">Uncharacterized protein</fullName>
    </submittedName>
</protein>
<evidence type="ECO:0000313" key="2">
    <source>
        <dbReference type="Proteomes" id="UP000625711"/>
    </source>
</evidence>
<dbReference type="Proteomes" id="UP000625711">
    <property type="component" value="Unassembled WGS sequence"/>
</dbReference>
<name>A0A834HXD9_RHYFE</name>
<organism evidence="1 2">
    <name type="scientific">Rhynchophorus ferrugineus</name>
    <name type="common">Red palm weevil</name>
    <name type="synonym">Curculio ferrugineus</name>
    <dbReference type="NCBI Taxonomy" id="354439"/>
    <lineage>
        <taxon>Eukaryota</taxon>
        <taxon>Metazoa</taxon>
        <taxon>Ecdysozoa</taxon>
        <taxon>Arthropoda</taxon>
        <taxon>Hexapoda</taxon>
        <taxon>Insecta</taxon>
        <taxon>Pterygota</taxon>
        <taxon>Neoptera</taxon>
        <taxon>Endopterygota</taxon>
        <taxon>Coleoptera</taxon>
        <taxon>Polyphaga</taxon>
        <taxon>Cucujiformia</taxon>
        <taxon>Curculionidae</taxon>
        <taxon>Dryophthorinae</taxon>
        <taxon>Rhynchophorus</taxon>
    </lineage>
</organism>
<gene>
    <name evidence="1" type="ORF">GWI33_019919</name>
</gene>
<comment type="caution">
    <text evidence="1">The sequence shown here is derived from an EMBL/GenBank/DDBJ whole genome shotgun (WGS) entry which is preliminary data.</text>
</comment>
<sequence length="117" mass="13786">MNMDQGFEWNVVPIYLSRIFDEKALKTKSDQFRNNTKETIEIIGEKLVGSRDIGGASLRRTGYYLHTFQRYLYCGRRLPLVARGGWKNEHFIFNRFYLIHTVHLQNGSQSLLTMPDR</sequence>
<proteinExistence type="predicted"/>
<accession>A0A834HXD9</accession>
<dbReference type="AlphaFoldDB" id="A0A834HXD9"/>
<keyword evidence="2" id="KW-1185">Reference proteome</keyword>